<dbReference type="AlphaFoldDB" id="A0A2R6QHH4"/>
<dbReference type="EMBL" id="NKQK01000016">
    <property type="protein sequence ID" value="PSS08054.1"/>
    <property type="molecule type" value="Genomic_DNA"/>
</dbReference>
<organism evidence="2 3">
    <name type="scientific">Actinidia chinensis var. chinensis</name>
    <name type="common">Chinese soft-hair kiwi</name>
    <dbReference type="NCBI Taxonomy" id="1590841"/>
    <lineage>
        <taxon>Eukaryota</taxon>
        <taxon>Viridiplantae</taxon>
        <taxon>Streptophyta</taxon>
        <taxon>Embryophyta</taxon>
        <taxon>Tracheophyta</taxon>
        <taxon>Spermatophyta</taxon>
        <taxon>Magnoliopsida</taxon>
        <taxon>eudicotyledons</taxon>
        <taxon>Gunneridae</taxon>
        <taxon>Pentapetalae</taxon>
        <taxon>asterids</taxon>
        <taxon>Ericales</taxon>
        <taxon>Actinidiaceae</taxon>
        <taxon>Actinidia</taxon>
    </lineage>
</organism>
<reference evidence="3" key="2">
    <citation type="journal article" date="2018" name="BMC Genomics">
        <title>A manually annotated Actinidia chinensis var. chinensis (kiwifruit) genome highlights the challenges associated with draft genomes and gene prediction in plants.</title>
        <authorList>
            <person name="Pilkington S.M."/>
            <person name="Crowhurst R."/>
            <person name="Hilario E."/>
            <person name="Nardozza S."/>
            <person name="Fraser L."/>
            <person name="Peng Y."/>
            <person name="Gunaseelan K."/>
            <person name="Simpson R."/>
            <person name="Tahir J."/>
            <person name="Deroles S.C."/>
            <person name="Templeton K."/>
            <person name="Luo Z."/>
            <person name="Davy M."/>
            <person name="Cheng C."/>
            <person name="McNeilage M."/>
            <person name="Scaglione D."/>
            <person name="Liu Y."/>
            <person name="Zhang Q."/>
            <person name="Datson P."/>
            <person name="De Silva N."/>
            <person name="Gardiner S.E."/>
            <person name="Bassett H."/>
            <person name="Chagne D."/>
            <person name="McCallum J."/>
            <person name="Dzierzon H."/>
            <person name="Deng C."/>
            <person name="Wang Y.Y."/>
            <person name="Barron L."/>
            <person name="Manako K."/>
            <person name="Bowen J."/>
            <person name="Foster T.M."/>
            <person name="Erridge Z.A."/>
            <person name="Tiffin H."/>
            <person name="Waite C.N."/>
            <person name="Davies K.M."/>
            <person name="Grierson E.P."/>
            <person name="Laing W.A."/>
            <person name="Kirk R."/>
            <person name="Chen X."/>
            <person name="Wood M."/>
            <person name="Montefiori M."/>
            <person name="Brummell D.A."/>
            <person name="Schwinn K.E."/>
            <person name="Catanach A."/>
            <person name="Fullerton C."/>
            <person name="Li D."/>
            <person name="Meiyalaghan S."/>
            <person name="Nieuwenhuizen N."/>
            <person name="Read N."/>
            <person name="Prakash R."/>
            <person name="Hunter D."/>
            <person name="Zhang H."/>
            <person name="McKenzie M."/>
            <person name="Knabel M."/>
            <person name="Harris A."/>
            <person name="Allan A.C."/>
            <person name="Gleave A."/>
            <person name="Chen A."/>
            <person name="Janssen B.J."/>
            <person name="Plunkett B."/>
            <person name="Ampomah-Dwamena C."/>
            <person name="Voogd C."/>
            <person name="Leif D."/>
            <person name="Lafferty D."/>
            <person name="Souleyre E.J.F."/>
            <person name="Varkonyi-Gasic E."/>
            <person name="Gambi F."/>
            <person name="Hanley J."/>
            <person name="Yao J.L."/>
            <person name="Cheung J."/>
            <person name="David K.M."/>
            <person name="Warren B."/>
            <person name="Marsh K."/>
            <person name="Snowden K.C."/>
            <person name="Lin-Wang K."/>
            <person name="Brian L."/>
            <person name="Martinez-Sanchez M."/>
            <person name="Wang M."/>
            <person name="Ileperuma N."/>
            <person name="Macnee N."/>
            <person name="Campin R."/>
            <person name="McAtee P."/>
            <person name="Drummond R.S.M."/>
            <person name="Espley R.V."/>
            <person name="Ireland H.S."/>
            <person name="Wu R."/>
            <person name="Atkinson R.G."/>
            <person name="Karunairetnam S."/>
            <person name="Bulley S."/>
            <person name="Chunkath S."/>
            <person name="Hanley Z."/>
            <person name="Storey R."/>
            <person name="Thrimawithana A.H."/>
            <person name="Thomson S."/>
            <person name="David C."/>
            <person name="Testolin R."/>
            <person name="Huang H."/>
            <person name="Hellens R.P."/>
            <person name="Schaffer R.J."/>
        </authorList>
    </citation>
    <scope>NUCLEOTIDE SEQUENCE [LARGE SCALE GENOMIC DNA]</scope>
    <source>
        <strain evidence="3">cv. Red5</strain>
    </source>
</reference>
<gene>
    <name evidence="2" type="ORF">CEY00_Acc18416</name>
</gene>
<feature type="coiled-coil region" evidence="1">
    <location>
        <begin position="176"/>
        <end position="210"/>
    </location>
</feature>
<evidence type="ECO:0000313" key="3">
    <source>
        <dbReference type="Proteomes" id="UP000241394"/>
    </source>
</evidence>
<sequence length="223" mass="25360">MSDEANQHPPPLPEESSHWERLFEVEVRSSPATELNIMTQGDLDCLRCLYALFKGPESESESESEFEWLYFKARPGKNILNGAPSNQGMEEKILLHLGRRLRVPSDDDETENYTALMTFAAEVTETPSKALKTEKSYESDDIVGSLEEESNDEDMSELQQAYNQLYKQSYKLANANVKLNKKLKEALQKVDSLKKGNEDAQAEILELIRARSIQSLNHGVDRF</sequence>
<evidence type="ECO:0000313" key="2">
    <source>
        <dbReference type="EMBL" id="PSS08054.1"/>
    </source>
</evidence>
<reference evidence="2 3" key="1">
    <citation type="submission" date="2017-07" db="EMBL/GenBank/DDBJ databases">
        <title>An improved, manually edited Actinidia chinensis var. chinensis (kiwifruit) genome highlights the challenges associated with draft genomes and gene prediction in plants.</title>
        <authorList>
            <person name="Pilkington S."/>
            <person name="Crowhurst R."/>
            <person name="Hilario E."/>
            <person name="Nardozza S."/>
            <person name="Fraser L."/>
            <person name="Peng Y."/>
            <person name="Gunaseelan K."/>
            <person name="Simpson R."/>
            <person name="Tahir J."/>
            <person name="Deroles S."/>
            <person name="Templeton K."/>
            <person name="Luo Z."/>
            <person name="Davy M."/>
            <person name="Cheng C."/>
            <person name="Mcneilage M."/>
            <person name="Scaglione D."/>
            <person name="Liu Y."/>
            <person name="Zhang Q."/>
            <person name="Datson P."/>
            <person name="De Silva N."/>
            <person name="Gardiner S."/>
            <person name="Bassett H."/>
            <person name="Chagne D."/>
            <person name="Mccallum J."/>
            <person name="Dzierzon H."/>
            <person name="Deng C."/>
            <person name="Wang Y.-Y."/>
            <person name="Barron N."/>
            <person name="Manako K."/>
            <person name="Bowen J."/>
            <person name="Foster T."/>
            <person name="Erridge Z."/>
            <person name="Tiffin H."/>
            <person name="Waite C."/>
            <person name="Davies K."/>
            <person name="Grierson E."/>
            <person name="Laing W."/>
            <person name="Kirk R."/>
            <person name="Chen X."/>
            <person name="Wood M."/>
            <person name="Montefiori M."/>
            <person name="Brummell D."/>
            <person name="Schwinn K."/>
            <person name="Catanach A."/>
            <person name="Fullerton C."/>
            <person name="Li D."/>
            <person name="Meiyalaghan S."/>
            <person name="Nieuwenhuizen N."/>
            <person name="Read N."/>
            <person name="Prakash R."/>
            <person name="Hunter D."/>
            <person name="Zhang H."/>
            <person name="Mckenzie M."/>
            <person name="Knabel M."/>
            <person name="Harris A."/>
            <person name="Allan A."/>
            <person name="Chen A."/>
            <person name="Janssen B."/>
            <person name="Plunkett B."/>
            <person name="Dwamena C."/>
            <person name="Voogd C."/>
            <person name="Leif D."/>
            <person name="Lafferty D."/>
            <person name="Souleyre E."/>
            <person name="Varkonyi-Gasic E."/>
            <person name="Gambi F."/>
            <person name="Hanley J."/>
            <person name="Yao J.-L."/>
            <person name="Cheung J."/>
            <person name="David K."/>
            <person name="Warren B."/>
            <person name="Marsh K."/>
            <person name="Snowden K."/>
            <person name="Lin-Wang K."/>
            <person name="Brian L."/>
            <person name="Martinez-Sanchez M."/>
            <person name="Wang M."/>
            <person name="Ileperuma N."/>
            <person name="Macnee N."/>
            <person name="Campin R."/>
            <person name="Mcatee P."/>
            <person name="Drummond R."/>
            <person name="Espley R."/>
            <person name="Ireland H."/>
            <person name="Wu R."/>
            <person name="Atkinson R."/>
            <person name="Karunairetnam S."/>
            <person name="Bulley S."/>
            <person name="Chunkath S."/>
            <person name="Hanley Z."/>
            <person name="Storey R."/>
            <person name="Thrimawithana A."/>
            <person name="Thomson S."/>
            <person name="David C."/>
            <person name="Testolin R."/>
        </authorList>
    </citation>
    <scope>NUCLEOTIDE SEQUENCE [LARGE SCALE GENOMIC DNA]</scope>
    <source>
        <strain evidence="3">cv. Red5</strain>
        <tissue evidence="2">Young leaf</tissue>
    </source>
</reference>
<dbReference type="Gramene" id="PSS08054">
    <property type="protein sequence ID" value="PSS08054"/>
    <property type="gene ID" value="CEY00_Acc18416"/>
</dbReference>
<comment type="caution">
    <text evidence="2">The sequence shown here is derived from an EMBL/GenBank/DDBJ whole genome shotgun (WGS) entry which is preliminary data.</text>
</comment>
<evidence type="ECO:0000256" key="1">
    <source>
        <dbReference type="SAM" id="Coils"/>
    </source>
</evidence>
<dbReference type="OrthoDB" id="1752359at2759"/>
<proteinExistence type="predicted"/>
<name>A0A2R6QHH4_ACTCC</name>
<protein>
    <submittedName>
        <fullName evidence="2">U3 small nucleolar RNA-associated protein like</fullName>
    </submittedName>
</protein>
<accession>A0A2R6QHH4</accession>
<dbReference type="InParanoid" id="A0A2R6QHH4"/>
<dbReference type="Proteomes" id="UP000241394">
    <property type="component" value="Chromosome LG16"/>
</dbReference>
<keyword evidence="3" id="KW-1185">Reference proteome</keyword>
<keyword evidence="1" id="KW-0175">Coiled coil</keyword>